<feature type="domain" description="CinA C-terminal" evidence="1">
    <location>
        <begin position="9"/>
        <end position="156"/>
    </location>
</feature>
<dbReference type="Proteomes" id="UP000293291">
    <property type="component" value="Unassembled WGS sequence"/>
</dbReference>
<dbReference type="SUPFAM" id="SSF142433">
    <property type="entry name" value="CinA-like"/>
    <property type="match status" value="1"/>
</dbReference>
<dbReference type="EMBL" id="SDWU01000004">
    <property type="protein sequence ID" value="RYC03642.1"/>
    <property type="molecule type" value="Genomic_DNA"/>
</dbReference>
<comment type="caution">
    <text evidence="2">The sequence shown here is derived from an EMBL/GenBank/DDBJ whole genome shotgun (WGS) entry which is preliminary data.</text>
</comment>
<evidence type="ECO:0000313" key="2">
    <source>
        <dbReference type="EMBL" id="RYC03642.1"/>
    </source>
</evidence>
<gene>
    <name evidence="2" type="ORF">EUA07_04115</name>
</gene>
<organism evidence="2 3">
    <name type="scientific">Nocardioides ganghwensis</name>
    <dbReference type="NCBI Taxonomy" id="252230"/>
    <lineage>
        <taxon>Bacteria</taxon>
        <taxon>Bacillati</taxon>
        <taxon>Actinomycetota</taxon>
        <taxon>Actinomycetes</taxon>
        <taxon>Propionibacteriales</taxon>
        <taxon>Nocardioidaceae</taxon>
        <taxon>Nocardioides</taxon>
    </lineage>
</organism>
<dbReference type="OrthoDB" id="1253990at2"/>
<dbReference type="InterPro" id="IPR008136">
    <property type="entry name" value="CinA_C"/>
</dbReference>
<reference evidence="2 3" key="1">
    <citation type="submission" date="2019-01" db="EMBL/GenBank/DDBJ databases">
        <title>Novel species of Nocardioides.</title>
        <authorList>
            <person name="Liu Q."/>
            <person name="Xin Y.-H."/>
        </authorList>
    </citation>
    <scope>NUCLEOTIDE SEQUENCE [LARGE SCALE GENOMIC DNA]</scope>
    <source>
        <strain evidence="2 3">CGMCC 4.6875</strain>
    </source>
</reference>
<protein>
    <submittedName>
        <fullName evidence="2">CinA family protein</fullName>
    </submittedName>
</protein>
<evidence type="ECO:0000259" key="1">
    <source>
        <dbReference type="Pfam" id="PF02464"/>
    </source>
</evidence>
<accession>A0A4Q2SEY3</accession>
<name>A0A4Q2SEY3_9ACTN</name>
<dbReference type="Pfam" id="PF02464">
    <property type="entry name" value="CinA"/>
    <property type="match status" value="1"/>
</dbReference>
<dbReference type="AlphaFoldDB" id="A0A4Q2SEY3"/>
<dbReference type="Gene3D" id="3.90.950.20">
    <property type="entry name" value="CinA-like"/>
    <property type="match status" value="1"/>
</dbReference>
<proteinExistence type="predicted"/>
<dbReference type="NCBIfam" id="TIGR00199">
    <property type="entry name" value="PncC_domain"/>
    <property type="match status" value="1"/>
</dbReference>
<evidence type="ECO:0000313" key="3">
    <source>
        <dbReference type="Proteomes" id="UP000293291"/>
    </source>
</evidence>
<dbReference type="RefSeq" id="WP_129453740.1">
    <property type="nucleotide sequence ID" value="NZ_JACXYX010000004.1"/>
</dbReference>
<sequence>MWSGGVEPTAEGVLEALAGRGETLATAESLTGGLLAARLTDVPGASRSFVGGVVSYATRVKVALLDVPVDVVERHGVVSQECAVAMAQGVRTRLDATWGLATTGVAGPDGQDGHPVGTVWIAVAGPSGVASRRLALTGDRLAIRQATCDAVLSDLAAGLGDVEVFRREEGGLG</sequence>
<dbReference type="InterPro" id="IPR036653">
    <property type="entry name" value="CinA-like_C"/>
</dbReference>
<keyword evidence="3" id="KW-1185">Reference proteome</keyword>